<dbReference type="AlphaFoldDB" id="A0A182XRN1"/>
<reference evidence="1" key="1">
    <citation type="submission" date="2020-05" db="UniProtKB">
        <authorList>
            <consortium name="EnsemblMetazoa"/>
        </authorList>
    </citation>
    <scope>IDENTIFICATION</scope>
    <source>
        <strain evidence="1">SANGQUA</strain>
    </source>
</reference>
<proteinExistence type="predicted"/>
<organism evidence="1 2">
    <name type="scientific">Anopheles quadriannulatus</name>
    <name type="common">Mosquito</name>
    <dbReference type="NCBI Taxonomy" id="34691"/>
    <lineage>
        <taxon>Eukaryota</taxon>
        <taxon>Metazoa</taxon>
        <taxon>Ecdysozoa</taxon>
        <taxon>Arthropoda</taxon>
        <taxon>Hexapoda</taxon>
        <taxon>Insecta</taxon>
        <taxon>Pterygota</taxon>
        <taxon>Neoptera</taxon>
        <taxon>Endopterygota</taxon>
        <taxon>Diptera</taxon>
        <taxon>Nematocera</taxon>
        <taxon>Culicoidea</taxon>
        <taxon>Culicidae</taxon>
        <taxon>Anophelinae</taxon>
        <taxon>Anopheles</taxon>
    </lineage>
</organism>
<name>A0A182XRN1_ANOQN</name>
<evidence type="ECO:0000313" key="2">
    <source>
        <dbReference type="Proteomes" id="UP000076407"/>
    </source>
</evidence>
<accession>A0A182XRN1</accession>
<dbReference type="Proteomes" id="UP000076407">
    <property type="component" value="Unassembled WGS sequence"/>
</dbReference>
<dbReference type="EnsemblMetazoa" id="AQUA014503-RA">
    <property type="protein sequence ID" value="AQUA014503-PA"/>
    <property type="gene ID" value="AQUA014503"/>
</dbReference>
<sequence>MLPFSPTVVTLGVGTNHHTLVGWHCCRWHNRWHTGAVYSSIASIIDFLTTHHKQIVLIEIVIDRYFTILRPIRYGLFGRWRMHSVPPFNRLLLRFLPTHLLDTTETDGHV</sequence>
<protein>
    <submittedName>
        <fullName evidence="1">Uncharacterized protein</fullName>
    </submittedName>
</protein>
<evidence type="ECO:0000313" key="1">
    <source>
        <dbReference type="EnsemblMetazoa" id="AQUA014503-PA"/>
    </source>
</evidence>
<keyword evidence="2" id="KW-1185">Reference proteome</keyword>
<dbReference type="VEuPathDB" id="VectorBase:AQUA014503"/>